<dbReference type="SUPFAM" id="SSF57997">
    <property type="entry name" value="Tropomyosin"/>
    <property type="match status" value="1"/>
</dbReference>
<feature type="coiled-coil region" evidence="1">
    <location>
        <begin position="2044"/>
        <end position="2403"/>
    </location>
</feature>
<feature type="coiled-coil region" evidence="1">
    <location>
        <begin position="774"/>
        <end position="927"/>
    </location>
</feature>
<feature type="coiled-coil region" evidence="1">
    <location>
        <begin position="1967"/>
        <end position="2015"/>
    </location>
</feature>
<dbReference type="PANTHER" id="PTHR23159">
    <property type="entry name" value="CENTROSOMAL PROTEIN 2"/>
    <property type="match status" value="1"/>
</dbReference>
<protein>
    <submittedName>
        <fullName evidence="3">Uncharacterized protein</fullName>
    </submittedName>
</protein>
<feature type="coiled-coil region" evidence="1">
    <location>
        <begin position="515"/>
        <end position="654"/>
    </location>
</feature>
<keyword evidence="4" id="KW-1185">Reference proteome</keyword>
<dbReference type="OrthoDB" id="10255522at2759"/>
<dbReference type="STRING" id="50429.A0A2B4SYR9"/>
<gene>
    <name evidence="3" type="ORF">AWC38_SpisGene1452</name>
</gene>
<evidence type="ECO:0000256" key="2">
    <source>
        <dbReference type="SAM" id="MobiDB-lite"/>
    </source>
</evidence>
<dbReference type="EMBL" id="LSMT01000010">
    <property type="protein sequence ID" value="PFX33577.1"/>
    <property type="molecule type" value="Genomic_DNA"/>
</dbReference>
<feature type="coiled-coil region" evidence="1">
    <location>
        <begin position="410"/>
        <end position="437"/>
    </location>
</feature>
<dbReference type="PANTHER" id="PTHR23159:SF31">
    <property type="entry name" value="CENTROSOME-ASSOCIATED PROTEIN CEP250 ISOFORM X1"/>
    <property type="match status" value="1"/>
</dbReference>
<feature type="coiled-coil region" evidence="1">
    <location>
        <begin position="30"/>
        <end position="156"/>
    </location>
</feature>
<feature type="coiled-coil region" evidence="1">
    <location>
        <begin position="956"/>
        <end position="1423"/>
    </location>
</feature>
<comment type="caution">
    <text evidence="3">The sequence shown here is derived from an EMBL/GenBank/DDBJ whole genome shotgun (WGS) entry which is preliminary data.</text>
</comment>
<evidence type="ECO:0000313" key="3">
    <source>
        <dbReference type="EMBL" id="PFX33577.1"/>
    </source>
</evidence>
<feature type="compositionally biased region" description="Acidic residues" evidence="2">
    <location>
        <begin position="2502"/>
        <end position="2513"/>
    </location>
</feature>
<feature type="coiled-coil region" evidence="1">
    <location>
        <begin position="690"/>
        <end position="724"/>
    </location>
</feature>
<accession>A0A2B4SYR9</accession>
<reference evidence="4" key="1">
    <citation type="journal article" date="2017" name="bioRxiv">
        <title>Comparative analysis of the genomes of Stylophora pistillata and Acropora digitifera provides evidence for extensive differences between species of corals.</title>
        <authorList>
            <person name="Voolstra C.R."/>
            <person name="Li Y."/>
            <person name="Liew Y.J."/>
            <person name="Baumgarten S."/>
            <person name="Zoccola D."/>
            <person name="Flot J.-F."/>
            <person name="Tambutte S."/>
            <person name="Allemand D."/>
            <person name="Aranda M."/>
        </authorList>
    </citation>
    <scope>NUCLEOTIDE SEQUENCE [LARGE SCALE GENOMIC DNA]</scope>
</reference>
<dbReference type="Proteomes" id="UP000225706">
    <property type="component" value="Unassembled WGS sequence"/>
</dbReference>
<feature type="coiled-coil region" evidence="1">
    <location>
        <begin position="197"/>
        <end position="238"/>
    </location>
</feature>
<evidence type="ECO:0000256" key="1">
    <source>
        <dbReference type="SAM" id="Coils"/>
    </source>
</evidence>
<feature type="coiled-coil region" evidence="1">
    <location>
        <begin position="1694"/>
        <end position="1935"/>
    </location>
</feature>
<organism evidence="3 4">
    <name type="scientific">Stylophora pistillata</name>
    <name type="common">Smooth cauliflower coral</name>
    <dbReference type="NCBI Taxonomy" id="50429"/>
    <lineage>
        <taxon>Eukaryota</taxon>
        <taxon>Metazoa</taxon>
        <taxon>Cnidaria</taxon>
        <taxon>Anthozoa</taxon>
        <taxon>Hexacorallia</taxon>
        <taxon>Scleractinia</taxon>
        <taxon>Astrocoeniina</taxon>
        <taxon>Pocilloporidae</taxon>
        <taxon>Stylophora</taxon>
    </lineage>
</organism>
<feature type="region of interest" description="Disordered" evidence="2">
    <location>
        <begin position="2480"/>
        <end position="2531"/>
    </location>
</feature>
<feature type="coiled-coil region" evidence="1">
    <location>
        <begin position="1481"/>
        <end position="1665"/>
    </location>
</feature>
<keyword evidence="1" id="KW-0175">Coiled coil</keyword>
<name>A0A2B4SYR9_STYPI</name>
<sequence>MDSTQGDTFNNNTFLVDRESEGRLSLKKSHENDADEVENLELRIKELIEQNMRLRDKVVEEQETGKRYQEELLRSQKRCTEIESWYNGNQDSIVKKLQEEKEELDKEVQHLKRDLSSLNIPNGNQDADILELGMELSRTKQELEVCKESMIVLQEEKESLKYDLHVVSNKIAAIQVKTEFEEMRRNEHENSSILHDLDAIRDQLQMYRENCTGLENEVKIYKEKLDICNEELAATKNEFVEFKEINNVEKNEMAKIEKSLSDSKMKLGNSEGDLKDLKAENLYSKLRIQELEEKICRLAKQKDESGLDLHKTDNLKVESKPTPKEIDFDQHIQDLEAGISLISRKLSESETELCRSQSQVEELSLQLKESLNKIAELESRPGNEAKEGNADANSLLQQAKRQTTAIRFTLQRKEKENRDLEMKLKETREEMHIMEIHANVCEAERFQLRENFEKEKEQRSYLHDEYQALQQGITEQRKREGERKKELEKKNAIIAELKAMAAGMELKYHELCEKHTAIQELQERFEKENQEIEDDLLQTQRDMADMQVNFKLSENEKEHLIRQFQTAKETIADLQSKFELADQGFKEKQHELTLTKQRLARMEEELEEASKSKSELEFQLYESSANAIRKGEEDINLENQLEDLHRENEGLRHQISGEELFVEGLKDKICSLETDLATLRTDMSYTESLLDTKEEELKRLTLKLKSSEEEIRRLADMCENTIQEKGNLEIDLSVARKKIETLESFIKEKEYKESSLVRTLQENRSKFVYKETDIASYRSKIASLELQNETLYKEKEELCSKVEELQDKASMMKQQLEEVLISRDQTIRRRMELEEKVIEIQQDLDESAKTKAQREEELQDLRSKIVKYEVQIESLKRQNEELQEKIVETNIQVVNQREELMKLEITATEHEKLLACAKSNLEQKTKEHEHCEGVMKGLQADLNKVKNELITSKISHQFALDENSRLSRKIQEQETKLGLFEQDVSDVNEENKRVNIDLGSQTAKANSLHIQLGSTAREKERLKEDLRVAKSKVHKLQEDLMLANNKVREKERIAESYRVEMCEKDSHIEQLKHLKDSLGEKVLALRKELQTTAFYHESSESKLKTTRDEISSLKLKLSQYEATVDTLLKERDHKDKEYEDCSQQQHFHLLLKKSEEQQAILEKQIENNKAKVTKLEQDLKISRQDCLDSQFENSKSQRLLEDLKVANNLCDKERRNLREEVLEVNRTLSDLELKYENEQRDNLALQAQLQEANSRSALNRNEILKLSKQCVEQKIQLDSLTKEKEQKNSHIEEMKSTKAHLEEKSMELRGNLTSALGECEKLRGGHQQLQDEIITQQKIISNLKDRLQKTSKAEQIAHEELKVKTAEMESLNQELVEVSNENNDLKIKVKRLENNLVKQREDLSMAENQIAETQKVLSEYKTEIGGKITALTTLKTENGELKEELYLANDSLKRMKVEMQAIQENQVVIEQSSVLQSGLYKDESENDNSELNRLNESLSEAEVNLQKSIEREHTLQDQIANLEITHSQFKESIQALTERERILMRRNEELLDEVGIVNTEMAKSREEAKQALNSLEITQEKLAQLEAQNGRLEASRSLLTKELKEERGKVGKAEDELLEAHCKLQELQAKWDYSAKATEGNETVLDTVMSEKKDLEKDTQTLRDELSSAHALMNATLKKNRELDHDNFLLKKAIAEFETRKEGIEEEQRELSKILAQHQKIIKELQHQVQQKQKEIATLREELENEHLKVAEAREEYDNVLKNLSQFKGGVKDYEKAMSEKDAQVLLLENLKNNLESELKREVLKSKETQERLKEEEEKLKRIIQENDNLISEFKLSILKMKERNDKLQADVADLKQSASEKDTQLHNAQKEAKRLNSEFLSQGSVIAALQTKNNVTTEENQSLKDELNKLKSNSSEQQIQVEALRHENERLQKKLNEIQVPKSPLLKRLQTPKNTMEPDLVSLKRLIELENAYQNLSLEKENIQSNNTSLEERILQLDEEINSYIASKDSLEKEMVWKDKRITELEQLSRKAEHSAQLNRNELQTVSMTMNEMERELNSAQNALNGLEECNATYEETIKHLEGQLIGLQQKNSQLEKSLENSQSKFNSQRNELMNALSRVSDLESAKKSKASSNDELLIDLQSCRNKVTSLEEELCASAREQVKANLTVRELKEKNAKLQNDLQQIQSQLREEKQDRAMNEKEIREKNEVMKKLQRENRELENEITEASKELNAKAAESLTMVNKQEETQEELDALGKQIRELESLLLREKGENEKLRLETSATRQLYSDLKAAYDNLLEEINSSQDQLEDKELKKSVELKKSSIEKDQLNKEIQLLNKRVSMFKENNEKIQREKRELEKKVKMMQQRLLILEADEKTVETIKALQTELEESKQKIYDLNAMYEAVRLERDNLRTENIKPTSSRGFARYQPKLREASACLESLTQHSKLHEQAAAKKDMLELQAKAMLLDEKLREARERLEGLKTLPPKSDKSMSESTESGSDETSEEDETQETGQRNGVVDGPSQEPDS</sequence>
<evidence type="ECO:0000313" key="4">
    <source>
        <dbReference type="Proteomes" id="UP000225706"/>
    </source>
</evidence>
<proteinExistence type="predicted"/>